<evidence type="ECO:0000256" key="1">
    <source>
        <dbReference type="SAM" id="MobiDB-lite"/>
    </source>
</evidence>
<feature type="compositionally biased region" description="Acidic residues" evidence="1">
    <location>
        <begin position="92"/>
        <end position="111"/>
    </location>
</feature>
<name>A0A6C0HH59_9ZZZZ</name>
<evidence type="ECO:0000313" key="2">
    <source>
        <dbReference type="EMBL" id="QHT79819.1"/>
    </source>
</evidence>
<dbReference type="EMBL" id="MN739955">
    <property type="protein sequence ID" value="QHT79819.1"/>
    <property type="molecule type" value="Genomic_DNA"/>
</dbReference>
<accession>A0A6C0HH59</accession>
<feature type="compositionally biased region" description="Polar residues" evidence="1">
    <location>
        <begin position="121"/>
        <end position="136"/>
    </location>
</feature>
<feature type="region of interest" description="Disordered" evidence="1">
    <location>
        <begin position="77"/>
        <end position="192"/>
    </location>
</feature>
<proteinExistence type="predicted"/>
<organism evidence="2">
    <name type="scientific">viral metagenome</name>
    <dbReference type="NCBI Taxonomy" id="1070528"/>
    <lineage>
        <taxon>unclassified sequences</taxon>
        <taxon>metagenomes</taxon>
        <taxon>organismal metagenomes</taxon>
    </lineage>
</organism>
<protein>
    <submittedName>
        <fullName evidence="2">Uncharacterized protein</fullName>
    </submittedName>
</protein>
<feature type="compositionally biased region" description="Basic residues" evidence="1">
    <location>
        <begin position="145"/>
        <end position="192"/>
    </location>
</feature>
<dbReference type="AlphaFoldDB" id="A0A6C0HH59"/>
<sequence length="192" mass="22238">MANIQTLEEAKKAYELKCSINPNTISCQEIKKRIKSLEKQPKKRSMYDTNYNKTIYDPQLYNEHKYGPRSIYEYHVRKGENPGENPYVSTGEDSDEDNYVSTGEDSDEDPDYTPRNAEYGYNSTVKPDTQPPTNSYLAKFTNIFRGKKNSKTQGGKKSKKQQSKKSKKQQGGKKSKKQQSKKQKKTHKKHHK</sequence>
<reference evidence="2" key="1">
    <citation type="journal article" date="2020" name="Nature">
        <title>Giant virus diversity and host interactions through global metagenomics.</title>
        <authorList>
            <person name="Schulz F."/>
            <person name="Roux S."/>
            <person name="Paez-Espino D."/>
            <person name="Jungbluth S."/>
            <person name="Walsh D.A."/>
            <person name="Denef V.J."/>
            <person name="McMahon K.D."/>
            <person name="Konstantinidis K.T."/>
            <person name="Eloe-Fadrosh E.A."/>
            <person name="Kyrpides N.C."/>
            <person name="Woyke T."/>
        </authorList>
    </citation>
    <scope>NUCLEOTIDE SEQUENCE</scope>
    <source>
        <strain evidence="2">GVMAG-M-3300023184-105</strain>
    </source>
</reference>